<keyword evidence="2" id="KW-0812">Transmembrane</keyword>
<name>A0AA40V6F7_STUST</name>
<protein>
    <submittedName>
        <fullName evidence="7">TonB C-terminal domain-containing protein</fullName>
    </submittedName>
</protein>
<evidence type="ECO:0000256" key="3">
    <source>
        <dbReference type="ARBA" id="ARBA00022989"/>
    </source>
</evidence>
<evidence type="ECO:0000256" key="1">
    <source>
        <dbReference type="ARBA" id="ARBA00004167"/>
    </source>
</evidence>
<comment type="subcellular location">
    <subcellularLocation>
        <location evidence="1">Membrane</location>
        <topology evidence="1">Single-pass membrane protein</topology>
    </subcellularLocation>
</comment>
<organism evidence="7 8">
    <name type="scientific">Stutzerimonas stutzeri</name>
    <name type="common">Pseudomonas stutzeri</name>
    <dbReference type="NCBI Taxonomy" id="316"/>
    <lineage>
        <taxon>Bacteria</taxon>
        <taxon>Pseudomonadati</taxon>
        <taxon>Pseudomonadota</taxon>
        <taxon>Gammaproteobacteria</taxon>
        <taxon>Pseudomonadales</taxon>
        <taxon>Pseudomonadaceae</taxon>
        <taxon>Stutzerimonas</taxon>
    </lineage>
</organism>
<reference evidence="7" key="1">
    <citation type="submission" date="2020-02" db="EMBL/GenBank/DDBJ databases">
        <title>Synteny-based analysis reveals conserved mechanism for high triclosan tolerance in Pseudomonas, as well as instances of horizontal transfer.</title>
        <authorList>
            <person name="Mcfarland A.G."/>
            <person name="Bertucci H.K."/>
            <person name="Litmann E."/>
            <person name="Shen J."/>
            <person name="Huttenhower C."/>
            <person name="Hartmann E.M."/>
        </authorList>
    </citation>
    <scope>NUCLEOTIDE SEQUENCE</scope>
    <source>
        <strain evidence="7">109A1</strain>
    </source>
</reference>
<feature type="signal peptide" evidence="6">
    <location>
        <begin position="1"/>
        <end position="30"/>
    </location>
</feature>
<dbReference type="RefSeq" id="WP_181121758.1">
    <property type="nucleotide sequence ID" value="NZ_JAAMRD010000014.1"/>
</dbReference>
<accession>A0AA40V6F7</accession>
<dbReference type="SUPFAM" id="SSF74653">
    <property type="entry name" value="TolA/TonB C-terminal domain"/>
    <property type="match status" value="1"/>
</dbReference>
<dbReference type="Gene3D" id="3.30.1150.10">
    <property type="match status" value="1"/>
</dbReference>
<dbReference type="AlphaFoldDB" id="A0AA40V6F7"/>
<comment type="caution">
    <text evidence="7">The sequence shown here is derived from an EMBL/GenBank/DDBJ whole genome shotgun (WGS) entry which is preliminary data.</text>
</comment>
<dbReference type="NCBIfam" id="TIGR01352">
    <property type="entry name" value="tonB_Cterm"/>
    <property type="match status" value="1"/>
</dbReference>
<keyword evidence="4" id="KW-0472">Membrane</keyword>
<dbReference type="GO" id="GO:0016020">
    <property type="term" value="C:membrane"/>
    <property type="evidence" value="ECO:0007669"/>
    <property type="project" value="UniProtKB-SubCell"/>
</dbReference>
<evidence type="ECO:0000256" key="2">
    <source>
        <dbReference type="ARBA" id="ARBA00022692"/>
    </source>
</evidence>
<proteinExistence type="predicted"/>
<dbReference type="InterPro" id="IPR006260">
    <property type="entry name" value="TonB/TolA_C"/>
</dbReference>
<feature type="region of interest" description="Disordered" evidence="5">
    <location>
        <begin position="100"/>
        <end position="137"/>
    </location>
</feature>
<evidence type="ECO:0000256" key="4">
    <source>
        <dbReference type="ARBA" id="ARBA00023136"/>
    </source>
</evidence>
<gene>
    <name evidence="7" type="ORF">G7024_16590</name>
</gene>
<keyword evidence="3" id="KW-1133">Transmembrane helix</keyword>
<evidence type="ECO:0000313" key="8">
    <source>
        <dbReference type="Proteomes" id="UP001138621"/>
    </source>
</evidence>
<evidence type="ECO:0000256" key="6">
    <source>
        <dbReference type="SAM" id="SignalP"/>
    </source>
</evidence>
<keyword evidence="6" id="KW-0732">Signal</keyword>
<dbReference type="Proteomes" id="UP001138621">
    <property type="component" value="Unassembled WGS sequence"/>
</dbReference>
<dbReference type="Pfam" id="PF13103">
    <property type="entry name" value="TonB_2"/>
    <property type="match status" value="1"/>
</dbReference>
<dbReference type="EMBL" id="JAAMRD010000014">
    <property type="protein sequence ID" value="MBA1306010.1"/>
    <property type="molecule type" value="Genomic_DNA"/>
</dbReference>
<feature type="chain" id="PRO_5041273866" evidence="6">
    <location>
        <begin position="31"/>
        <end position="234"/>
    </location>
</feature>
<evidence type="ECO:0000256" key="5">
    <source>
        <dbReference type="SAM" id="MobiDB-lite"/>
    </source>
</evidence>
<sequence length="234" mass="24590">MSEKQVALLVSTVALVLAALSGSAVVIASAAHEKANASDKEIRELQATVIQQETRIQQLTAGMLAMAPILEAASGDAAPVEQVAQGDEPNTDSTDVLAVAAPSTSEDSERPQDAMAKAAESGAVDAAPPAEPAPDAPQRAVDEVLVQRIIANWVRPASAKNGMSVDIVIKMSRAGVINEARVVESSGDEAFDKSATAAILSVNAVTEVQEVSDKIYEELYKERRVRFRPEDLSS</sequence>
<evidence type="ECO:0000313" key="7">
    <source>
        <dbReference type="EMBL" id="MBA1306010.1"/>
    </source>
</evidence>